<sequence>MIVEDEYLIALNIEMAMIDLGASVIGPFSQVDDALTALKGATLPDAAILDINVRGRQVFPVADRLQERQIPFVFATGYDDWTIPAHLSHVQRFEKPADPAGLARALAGQFAQRDKSGAA</sequence>
<dbReference type="Gene3D" id="3.40.50.2300">
    <property type="match status" value="1"/>
</dbReference>
<dbReference type="GO" id="GO:0000160">
    <property type="term" value="P:phosphorelay signal transduction system"/>
    <property type="evidence" value="ECO:0007669"/>
    <property type="project" value="InterPro"/>
</dbReference>
<dbReference type="STRING" id="1082931.KKY_1730"/>
<keyword evidence="4" id="KW-1185">Reference proteome</keyword>
<name>G4RCU0_PELHB</name>
<dbReference type="InterPro" id="IPR011006">
    <property type="entry name" value="CheY-like_superfamily"/>
</dbReference>
<dbReference type="KEGG" id="phl:KKY_1730"/>
<dbReference type="EMBL" id="CP003075">
    <property type="protein sequence ID" value="AEQ51745.1"/>
    <property type="molecule type" value="Genomic_DNA"/>
</dbReference>
<dbReference type="RefSeq" id="WP_014130894.1">
    <property type="nucleotide sequence ID" value="NC_016078.1"/>
</dbReference>
<dbReference type="InterPro" id="IPR001789">
    <property type="entry name" value="Sig_transdc_resp-reg_receiver"/>
</dbReference>
<organism evidence="3 4">
    <name type="scientific">Pelagibacterium halotolerans (strain DSM 22347 / JCM 15775 / CGMCC 1.7692 / B2)</name>
    <dbReference type="NCBI Taxonomy" id="1082931"/>
    <lineage>
        <taxon>Bacteria</taxon>
        <taxon>Pseudomonadati</taxon>
        <taxon>Pseudomonadota</taxon>
        <taxon>Alphaproteobacteria</taxon>
        <taxon>Hyphomicrobiales</taxon>
        <taxon>Devosiaceae</taxon>
        <taxon>Pelagibacterium</taxon>
    </lineage>
</organism>
<evidence type="ECO:0000259" key="2">
    <source>
        <dbReference type="PROSITE" id="PS50110"/>
    </source>
</evidence>
<dbReference type="AlphaFoldDB" id="G4RCU0"/>
<reference evidence="3 4" key="1">
    <citation type="journal article" date="2012" name="J. Bacteriol.">
        <title>Complete genome sequence of Pelagibacterium halotolerans B2T.</title>
        <authorList>
            <person name="Huo Y.Y."/>
            <person name="Cheng H."/>
            <person name="Han X.F."/>
            <person name="Jiang X.W."/>
            <person name="Sun C."/>
            <person name="Zhang X.Q."/>
            <person name="Zhu X.F."/>
            <person name="Liu Y.F."/>
            <person name="Li P.F."/>
            <person name="Ni P.X."/>
            <person name="Wu M."/>
        </authorList>
    </citation>
    <scope>NUCLEOTIDE SEQUENCE [LARGE SCALE GENOMIC DNA]</scope>
    <source>
        <strain evidence="4">DSM 22347 / JCM 15775 / CGMCC 1.7692 / B2</strain>
    </source>
</reference>
<proteinExistence type="predicted"/>
<dbReference type="PATRIC" id="fig|1082931.4.peg.1703"/>
<evidence type="ECO:0000313" key="4">
    <source>
        <dbReference type="Proteomes" id="UP000008850"/>
    </source>
</evidence>
<accession>G4RCU0</accession>
<keyword evidence="1" id="KW-0597">Phosphoprotein</keyword>
<dbReference type="SUPFAM" id="SSF52172">
    <property type="entry name" value="CheY-like"/>
    <property type="match status" value="1"/>
</dbReference>
<feature type="modified residue" description="4-aspartylphosphate" evidence="1">
    <location>
        <position position="50"/>
    </location>
</feature>
<dbReference type="eggNOG" id="COG0784">
    <property type="taxonomic scope" value="Bacteria"/>
</dbReference>
<feature type="domain" description="Response regulatory" evidence="2">
    <location>
        <begin position="1"/>
        <end position="110"/>
    </location>
</feature>
<dbReference type="Proteomes" id="UP000008850">
    <property type="component" value="Chromosome"/>
</dbReference>
<dbReference type="HOGENOM" id="CLU_000445_69_11_5"/>
<dbReference type="PROSITE" id="PS50110">
    <property type="entry name" value="RESPONSE_REGULATORY"/>
    <property type="match status" value="1"/>
</dbReference>
<evidence type="ECO:0000256" key="1">
    <source>
        <dbReference type="PROSITE-ProRule" id="PRU00169"/>
    </source>
</evidence>
<gene>
    <name evidence="3" type="ordered locus">KKY_1730</name>
</gene>
<evidence type="ECO:0000313" key="3">
    <source>
        <dbReference type="EMBL" id="AEQ51745.1"/>
    </source>
</evidence>
<protein>
    <submittedName>
        <fullName evidence="3">Response regulator receiver (CheY-like protein)</fullName>
    </submittedName>
</protein>